<dbReference type="EMBL" id="JAESJJ010000014">
    <property type="protein sequence ID" value="MBL3609455.1"/>
    <property type="molecule type" value="Genomic_DNA"/>
</dbReference>
<evidence type="ECO:0008006" key="3">
    <source>
        <dbReference type="Google" id="ProtNLM"/>
    </source>
</evidence>
<name>A0ABS1RWE0_RHOSU</name>
<reference evidence="1 2" key="1">
    <citation type="submission" date="2021-01" db="EMBL/GenBank/DDBJ databases">
        <title>Draft genomes of Rhodovulum sulfidophilum.</title>
        <authorList>
            <person name="Guzman M.S."/>
        </authorList>
    </citation>
    <scope>NUCLEOTIDE SEQUENCE [LARGE SCALE GENOMIC DNA]</scope>
    <source>
        <strain evidence="1 2">AB35</strain>
    </source>
</reference>
<evidence type="ECO:0000313" key="2">
    <source>
        <dbReference type="Proteomes" id="UP000604473"/>
    </source>
</evidence>
<gene>
    <name evidence="1" type="ORF">JMM60_11705</name>
</gene>
<proteinExistence type="predicted"/>
<comment type="caution">
    <text evidence="1">The sequence shown here is derived from an EMBL/GenBank/DDBJ whole genome shotgun (WGS) entry which is preliminary data.</text>
</comment>
<dbReference type="Proteomes" id="UP000604473">
    <property type="component" value="Unassembled WGS sequence"/>
</dbReference>
<dbReference type="RefSeq" id="WP_075783201.1">
    <property type="nucleotide sequence ID" value="NZ_JAESJD010000013.1"/>
</dbReference>
<organism evidence="1 2">
    <name type="scientific">Rhodovulum sulfidophilum</name>
    <name type="common">Rhodobacter sulfidophilus</name>
    <dbReference type="NCBI Taxonomy" id="35806"/>
    <lineage>
        <taxon>Bacteria</taxon>
        <taxon>Pseudomonadati</taxon>
        <taxon>Pseudomonadota</taxon>
        <taxon>Alphaproteobacteria</taxon>
        <taxon>Rhodobacterales</taxon>
        <taxon>Paracoccaceae</taxon>
        <taxon>Rhodovulum</taxon>
    </lineage>
</organism>
<evidence type="ECO:0000313" key="1">
    <source>
        <dbReference type="EMBL" id="MBL3609455.1"/>
    </source>
</evidence>
<protein>
    <recommendedName>
        <fullName evidence="3">Transposase</fullName>
    </recommendedName>
</protein>
<keyword evidence="2" id="KW-1185">Reference proteome</keyword>
<sequence>MRHGKTAYLDNVAIWFDADQNHIHIAVADPEYFHSTVGPDPASKRGHPHLFPTLFKALRDAGVSHPPIPENQNT</sequence>
<accession>A0ABS1RWE0</accession>